<dbReference type="Pfam" id="PF00293">
    <property type="entry name" value="NUDIX"/>
    <property type="match status" value="1"/>
</dbReference>
<dbReference type="SUPFAM" id="SSF55811">
    <property type="entry name" value="Nudix"/>
    <property type="match status" value="1"/>
</dbReference>
<dbReference type="RefSeq" id="WP_009570627.1">
    <property type="nucleotide sequence ID" value="NZ_AMRK01000001.1"/>
</dbReference>
<evidence type="ECO:0000313" key="4">
    <source>
        <dbReference type="EMBL" id="EKE74754.1"/>
    </source>
</evidence>
<accession>K2JWU8</accession>
<sequence>MTTSDVVRPFDGAKIAILRGDDVLTLLRDDRPDIAYPNQWDLPGGGREGAESPFATAARELFEELSIKIDPSCVIYHVEENGHANPATKVHFFVARWEALLDTDVRLGDEGQCWTWMPARDFTTRSDAVISLRHRLTRALDALGL</sequence>
<dbReference type="Gene3D" id="3.90.79.10">
    <property type="entry name" value="Nucleoside Triphosphate Pyrophosphohydrolase"/>
    <property type="match status" value="1"/>
</dbReference>
<dbReference type="PROSITE" id="PS51462">
    <property type="entry name" value="NUDIX"/>
    <property type="match status" value="1"/>
</dbReference>
<keyword evidence="5" id="KW-1185">Reference proteome</keyword>
<comment type="caution">
    <text evidence="4">The sequence shown here is derived from an EMBL/GenBank/DDBJ whole genome shotgun (WGS) entry which is preliminary data.</text>
</comment>
<organism evidence="4 5">
    <name type="scientific">Celeribacter baekdonensis B30</name>
    <dbReference type="NCBI Taxonomy" id="1208323"/>
    <lineage>
        <taxon>Bacteria</taxon>
        <taxon>Pseudomonadati</taxon>
        <taxon>Pseudomonadota</taxon>
        <taxon>Alphaproteobacteria</taxon>
        <taxon>Rhodobacterales</taxon>
        <taxon>Roseobacteraceae</taxon>
        <taxon>Celeribacter</taxon>
    </lineage>
</organism>
<proteinExistence type="predicted"/>
<dbReference type="Proteomes" id="UP000006762">
    <property type="component" value="Unassembled WGS sequence"/>
</dbReference>
<name>K2JWU8_9RHOB</name>
<gene>
    <name evidence="4" type="ORF">B30_03480</name>
</gene>
<dbReference type="InterPro" id="IPR015797">
    <property type="entry name" value="NUDIX_hydrolase-like_dom_sf"/>
</dbReference>
<reference evidence="4 5" key="1">
    <citation type="submission" date="2012-09" db="EMBL/GenBank/DDBJ databases">
        <title>Celeribacter baekdonensis B30 Genome Sequencing.</title>
        <authorList>
            <person name="Wang W."/>
        </authorList>
    </citation>
    <scope>NUCLEOTIDE SEQUENCE [LARGE SCALE GENOMIC DNA]</scope>
    <source>
        <strain evidence="4 5">B30</strain>
    </source>
</reference>
<dbReference type="PANTHER" id="PTHR43046:SF2">
    <property type="entry name" value="8-OXO-DGTP DIPHOSPHATASE-RELATED"/>
    <property type="match status" value="1"/>
</dbReference>
<dbReference type="EMBL" id="AMRK01000001">
    <property type="protein sequence ID" value="EKE74754.1"/>
    <property type="molecule type" value="Genomic_DNA"/>
</dbReference>
<evidence type="ECO:0000256" key="2">
    <source>
        <dbReference type="ARBA" id="ARBA00022801"/>
    </source>
</evidence>
<dbReference type="OrthoDB" id="289720at2"/>
<dbReference type="InterPro" id="IPR000086">
    <property type="entry name" value="NUDIX_hydrolase_dom"/>
</dbReference>
<dbReference type="PATRIC" id="fig|1208323.3.peg.713"/>
<evidence type="ECO:0000256" key="1">
    <source>
        <dbReference type="ARBA" id="ARBA00001946"/>
    </source>
</evidence>
<keyword evidence="2" id="KW-0378">Hydrolase</keyword>
<protein>
    <submittedName>
        <fullName evidence="4">MutT/nudix family protein</fullName>
    </submittedName>
</protein>
<dbReference type="STRING" id="1208323.B30_03480"/>
<dbReference type="PANTHER" id="PTHR43046">
    <property type="entry name" value="GDP-MANNOSE MANNOSYL HYDROLASE"/>
    <property type="match status" value="1"/>
</dbReference>
<dbReference type="eggNOG" id="COG0494">
    <property type="taxonomic scope" value="Bacteria"/>
</dbReference>
<dbReference type="GO" id="GO:0016787">
    <property type="term" value="F:hydrolase activity"/>
    <property type="evidence" value="ECO:0007669"/>
    <property type="project" value="UniProtKB-KW"/>
</dbReference>
<dbReference type="AlphaFoldDB" id="K2JWU8"/>
<evidence type="ECO:0000313" key="5">
    <source>
        <dbReference type="Proteomes" id="UP000006762"/>
    </source>
</evidence>
<dbReference type="CDD" id="cd04682">
    <property type="entry name" value="NUDIX_Hydrolase"/>
    <property type="match status" value="1"/>
</dbReference>
<feature type="domain" description="Nudix hydrolase" evidence="3">
    <location>
        <begin position="8"/>
        <end position="141"/>
    </location>
</feature>
<comment type="cofactor">
    <cofactor evidence="1">
        <name>Mg(2+)</name>
        <dbReference type="ChEBI" id="CHEBI:18420"/>
    </cofactor>
</comment>
<evidence type="ECO:0000259" key="3">
    <source>
        <dbReference type="PROSITE" id="PS51462"/>
    </source>
</evidence>